<dbReference type="PANTHER" id="PTHR48083">
    <property type="entry name" value="MEDIUM-CHAIN SPECIFIC ACYL-COA DEHYDROGENASE, MITOCHONDRIAL-RELATED"/>
    <property type="match status" value="1"/>
</dbReference>
<dbReference type="EMBL" id="RJSE01000007">
    <property type="protein sequence ID" value="RNL62354.1"/>
    <property type="molecule type" value="Genomic_DNA"/>
</dbReference>
<dbReference type="Gene3D" id="1.20.140.10">
    <property type="entry name" value="Butyryl-CoA Dehydrogenase, subunit A, domain 3"/>
    <property type="match status" value="1"/>
</dbReference>
<protein>
    <submittedName>
        <fullName evidence="10">Acyl-CoA dehydrogenase</fullName>
    </submittedName>
</protein>
<dbReference type="SUPFAM" id="SSF56645">
    <property type="entry name" value="Acyl-CoA dehydrogenase NM domain-like"/>
    <property type="match status" value="1"/>
</dbReference>
<dbReference type="InterPro" id="IPR037069">
    <property type="entry name" value="AcylCoA_DH/ox_N_sf"/>
</dbReference>
<evidence type="ECO:0000313" key="11">
    <source>
        <dbReference type="Proteomes" id="UP000267128"/>
    </source>
</evidence>
<evidence type="ECO:0000256" key="1">
    <source>
        <dbReference type="ARBA" id="ARBA00001974"/>
    </source>
</evidence>
<dbReference type="Proteomes" id="UP000267128">
    <property type="component" value="Unassembled WGS sequence"/>
</dbReference>
<dbReference type="PANTHER" id="PTHR48083:SF6">
    <property type="entry name" value="ACYL-COA DEHYDROGENASE 6"/>
    <property type="match status" value="1"/>
</dbReference>
<dbReference type="SUPFAM" id="SSF47203">
    <property type="entry name" value="Acyl-CoA dehydrogenase C-terminal domain-like"/>
    <property type="match status" value="1"/>
</dbReference>
<dbReference type="GO" id="GO:0050660">
    <property type="term" value="F:flavin adenine dinucleotide binding"/>
    <property type="evidence" value="ECO:0007669"/>
    <property type="project" value="InterPro"/>
</dbReference>
<keyword evidence="5 6" id="KW-0560">Oxidoreductase</keyword>
<dbReference type="OrthoDB" id="142556at2"/>
<dbReference type="PROSITE" id="PS00073">
    <property type="entry name" value="ACYL_COA_DH_2"/>
    <property type="match status" value="1"/>
</dbReference>
<accession>A0A3N0CFX0</accession>
<dbReference type="InterPro" id="IPR013786">
    <property type="entry name" value="AcylCoA_DH/ox_N"/>
</dbReference>
<dbReference type="Gene3D" id="1.10.540.10">
    <property type="entry name" value="Acyl-CoA dehydrogenase/oxidase, N-terminal domain"/>
    <property type="match status" value="1"/>
</dbReference>
<dbReference type="Pfam" id="PF00441">
    <property type="entry name" value="Acyl-CoA_dh_1"/>
    <property type="match status" value="1"/>
</dbReference>
<feature type="domain" description="Acyl-CoA dehydrogenase/oxidase N-terminal" evidence="9">
    <location>
        <begin position="5"/>
        <end position="119"/>
    </location>
</feature>
<evidence type="ECO:0000256" key="4">
    <source>
        <dbReference type="ARBA" id="ARBA00022827"/>
    </source>
</evidence>
<reference evidence="10 11" key="1">
    <citation type="submission" date="2018-11" db="EMBL/GenBank/DDBJ databases">
        <authorList>
            <person name="Li F."/>
        </authorList>
    </citation>
    <scope>NUCLEOTIDE SEQUENCE [LARGE SCALE GENOMIC DNA]</scope>
    <source>
        <strain evidence="10 11">Gsoil 097</strain>
    </source>
</reference>
<evidence type="ECO:0000256" key="5">
    <source>
        <dbReference type="ARBA" id="ARBA00023002"/>
    </source>
</evidence>
<feature type="domain" description="Acyl-CoA dehydrogenase/oxidase C-terminal" evidence="7">
    <location>
        <begin position="230"/>
        <end position="378"/>
    </location>
</feature>
<dbReference type="RefSeq" id="WP_123227650.1">
    <property type="nucleotide sequence ID" value="NZ_RJSE01000007.1"/>
</dbReference>
<keyword evidence="3 6" id="KW-0285">Flavoprotein</keyword>
<keyword evidence="11" id="KW-1185">Reference proteome</keyword>
<dbReference type="AlphaFoldDB" id="A0A3N0CFX0"/>
<comment type="cofactor">
    <cofactor evidence="1 6">
        <name>FAD</name>
        <dbReference type="ChEBI" id="CHEBI:57692"/>
    </cofactor>
</comment>
<dbReference type="GO" id="GO:0003995">
    <property type="term" value="F:acyl-CoA dehydrogenase activity"/>
    <property type="evidence" value="ECO:0007669"/>
    <property type="project" value="InterPro"/>
</dbReference>
<evidence type="ECO:0000256" key="3">
    <source>
        <dbReference type="ARBA" id="ARBA00022630"/>
    </source>
</evidence>
<dbReference type="GO" id="GO:0033539">
    <property type="term" value="P:fatty acid beta-oxidation using acyl-CoA dehydrogenase"/>
    <property type="evidence" value="ECO:0007669"/>
    <property type="project" value="TreeGrafter"/>
</dbReference>
<dbReference type="InterPro" id="IPR006089">
    <property type="entry name" value="Acyl-CoA_DH_CS"/>
</dbReference>
<dbReference type="PROSITE" id="PS00072">
    <property type="entry name" value="ACYL_COA_DH_1"/>
    <property type="match status" value="1"/>
</dbReference>
<dbReference type="InterPro" id="IPR046373">
    <property type="entry name" value="Acyl-CoA_Oxase/DH_mid-dom_sf"/>
</dbReference>
<dbReference type="GO" id="GO:0005737">
    <property type="term" value="C:cytoplasm"/>
    <property type="evidence" value="ECO:0007669"/>
    <property type="project" value="TreeGrafter"/>
</dbReference>
<evidence type="ECO:0000259" key="7">
    <source>
        <dbReference type="Pfam" id="PF00441"/>
    </source>
</evidence>
<evidence type="ECO:0000259" key="8">
    <source>
        <dbReference type="Pfam" id="PF02770"/>
    </source>
</evidence>
<dbReference type="FunFam" id="2.40.110.10:FF:000001">
    <property type="entry name" value="Acyl-CoA dehydrogenase, mitochondrial"/>
    <property type="match status" value="1"/>
</dbReference>
<proteinExistence type="inferred from homology"/>
<dbReference type="Gene3D" id="2.40.110.10">
    <property type="entry name" value="Butyryl-CoA Dehydrogenase, subunit A, domain 2"/>
    <property type="match status" value="1"/>
</dbReference>
<evidence type="ECO:0000256" key="6">
    <source>
        <dbReference type="RuleBase" id="RU362125"/>
    </source>
</evidence>
<comment type="similarity">
    <text evidence="2 6">Belongs to the acyl-CoA dehydrogenase family.</text>
</comment>
<evidence type="ECO:0000313" key="10">
    <source>
        <dbReference type="EMBL" id="RNL62354.1"/>
    </source>
</evidence>
<dbReference type="Pfam" id="PF02771">
    <property type="entry name" value="Acyl-CoA_dh_N"/>
    <property type="match status" value="1"/>
</dbReference>
<keyword evidence="4 6" id="KW-0274">FAD</keyword>
<dbReference type="InterPro" id="IPR009100">
    <property type="entry name" value="AcylCoA_DH/oxidase_NM_dom_sf"/>
</dbReference>
<dbReference type="Pfam" id="PF02770">
    <property type="entry name" value="Acyl-CoA_dh_M"/>
    <property type="match status" value="1"/>
</dbReference>
<dbReference type="InterPro" id="IPR036250">
    <property type="entry name" value="AcylCo_DH-like_C"/>
</dbReference>
<organism evidence="10 11">
    <name type="scientific">Nocardioides marmoriginsengisoli</name>
    <dbReference type="NCBI Taxonomy" id="661483"/>
    <lineage>
        <taxon>Bacteria</taxon>
        <taxon>Bacillati</taxon>
        <taxon>Actinomycetota</taxon>
        <taxon>Actinomycetes</taxon>
        <taxon>Propionibacteriales</taxon>
        <taxon>Nocardioidaceae</taxon>
        <taxon>Nocardioides</taxon>
    </lineage>
</organism>
<dbReference type="InterPro" id="IPR050741">
    <property type="entry name" value="Acyl-CoA_dehydrogenase"/>
</dbReference>
<gene>
    <name evidence="10" type="ORF">EFK50_11285</name>
</gene>
<dbReference type="InterPro" id="IPR006091">
    <property type="entry name" value="Acyl-CoA_Oxase/DH_mid-dom"/>
</dbReference>
<evidence type="ECO:0000259" key="9">
    <source>
        <dbReference type="Pfam" id="PF02771"/>
    </source>
</evidence>
<sequence>MLFHDDHDAFRASVRAVLEREVEPYVDAWEDAGIFPAHELFPKLAAVGLLGLEYDAAYGGEGADHWYTVIACEEFGRTVSVNGISMAYNVQANMATPSLHAHGSHELKERFLAPAVRGEQVCSIAVTEPDAGSDVAGLRTRAERDGDSWVITGSKLYITNAPQGDWMCVLVRTSDEGGYRGMSQIIVPNDTPGVSITRKLDKLGNRSSDTAEVVFDRARVPVENTIGEVGRGFQQQMQQFQTERICAVYQAVGQMETAIGRTLRFLRERSAFGGPLLDNQYLVYRLTELASEVEAVRAHAHACAELIVAGRDATRQTSVAKLLSGRLIREVADTCLQYHGGMGYMSETWTSRFLRDSRLLSIGGGADEVMLRVLSRELADGAFFDQRREN</sequence>
<comment type="caution">
    <text evidence="10">The sequence shown here is derived from an EMBL/GenBank/DDBJ whole genome shotgun (WGS) entry which is preliminary data.</text>
</comment>
<name>A0A3N0CFX0_9ACTN</name>
<evidence type="ECO:0000256" key="2">
    <source>
        <dbReference type="ARBA" id="ARBA00009347"/>
    </source>
</evidence>
<feature type="domain" description="Acyl-CoA oxidase/dehydrogenase middle" evidence="8">
    <location>
        <begin position="124"/>
        <end position="217"/>
    </location>
</feature>
<dbReference type="InterPro" id="IPR009075">
    <property type="entry name" value="AcylCo_DH/oxidase_C"/>
</dbReference>